<feature type="compositionally biased region" description="Polar residues" evidence="2">
    <location>
        <begin position="125"/>
        <end position="134"/>
    </location>
</feature>
<dbReference type="InterPro" id="IPR055304">
    <property type="entry name" value="CHCHD2/10-like"/>
</dbReference>
<reference evidence="4 5" key="1">
    <citation type="journal article" date="2020" name="Nat. Food">
        <title>A phased Vanilla planifolia genome enables genetic improvement of flavour and production.</title>
        <authorList>
            <person name="Hasing T."/>
            <person name="Tang H."/>
            <person name="Brym M."/>
            <person name="Khazi F."/>
            <person name="Huang T."/>
            <person name="Chambers A.H."/>
        </authorList>
    </citation>
    <scope>NUCLEOTIDE SEQUENCE [LARGE SCALE GENOMIC DNA]</scope>
    <source>
        <tissue evidence="4">Leaf</tissue>
    </source>
</reference>
<feature type="compositionally biased region" description="Basic residues" evidence="2">
    <location>
        <begin position="65"/>
        <end position="74"/>
    </location>
</feature>
<dbReference type="GO" id="GO:0005739">
    <property type="term" value="C:mitochondrion"/>
    <property type="evidence" value="ECO:0007669"/>
    <property type="project" value="TreeGrafter"/>
</dbReference>
<feature type="compositionally biased region" description="Low complexity" evidence="2">
    <location>
        <begin position="211"/>
        <end position="228"/>
    </location>
</feature>
<dbReference type="Proteomes" id="UP000639772">
    <property type="component" value="Chromosome 10"/>
</dbReference>
<dbReference type="PANTHER" id="PTHR13523">
    <property type="entry name" value="COILED-COIL-HELIX-COILED-COIL-HELIX DOMAIN CONTAINING 2/NUR77"/>
    <property type="match status" value="1"/>
</dbReference>
<comment type="caution">
    <text evidence="4">The sequence shown here is derived from an EMBL/GenBank/DDBJ whole genome shotgun (WGS) entry which is preliminary data.</text>
</comment>
<dbReference type="GO" id="GO:0005634">
    <property type="term" value="C:nucleus"/>
    <property type="evidence" value="ECO:0007669"/>
    <property type="project" value="TreeGrafter"/>
</dbReference>
<feature type="domain" description="CHCH" evidence="3">
    <location>
        <begin position="308"/>
        <end position="341"/>
    </location>
</feature>
<evidence type="ECO:0000313" key="5">
    <source>
        <dbReference type="Proteomes" id="UP000639772"/>
    </source>
</evidence>
<feature type="compositionally biased region" description="Pro residues" evidence="2">
    <location>
        <begin position="229"/>
        <end position="244"/>
    </location>
</feature>
<evidence type="ECO:0000256" key="2">
    <source>
        <dbReference type="SAM" id="MobiDB-lite"/>
    </source>
</evidence>
<keyword evidence="1" id="KW-1015">Disulfide bond</keyword>
<dbReference type="Pfam" id="PF06747">
    <property type="entry name" value="CHCH"/>
    <property type="match status" value="1"/>
</dbReference>
<dbReference type="GO" id="GO:0007005">
    <property type="term" value="P:mitochondrion organization"/>
    <property type="evidence" value="ECO:0007669"/>
    <property type="project" value="InterPro"/>
</dbReference>
<feature type="region of interest" description="Disordered" evidence="2">
    <location>
        <begin position="105"/>
        <end position="138"/>
    </location>
</feature>
<dbReference type="PANTHER" id="PTHR13523:SF2">
    <property type="entry name" value="COILED-COIL-HELIX-COILED-COIL-HELIX DOMAIN CONTAINING 2, ISOFORM A-RELATED"/>
    <property type="match status" value="1"/>
</dbReference>
<dbReference type="EMBL" id="JADCNM010000010">
    <property type="protein sequence ID" value="KAG0464911.1"/>
    <property type="molecule type" value="Genomic_DNA"/>
</dbReference>
<dbReference type="AlphaFoldDB" id="A0A835Q691"/>
<feature type="region of interest" description="Disordered" evidence="2">
    <location>
        <begin position="211"/>
        <end position="244"/>
    </location>
</feature>
<name>A0A835Q691_VANPL</name>
<sequence length="348" mass="36935">MDTGSKRRLPSWMGRSVSMAESISSDADNVLGKRRMFSDKFKTILDNSSLENSRRIQRNGGSNNSKRKCDKTKKKVKMLSQEMIKEEDELTIEDLISLAEECLGGNKETQPEPPVASKPEPISNPMASSVSSTARGGKLNGASGSLQVLTKCAQEKILAGDPAQEMLDLLLGPLLKKASKKESEQETTIELFTSGWVSSCFRIWSAAMPRRSSAGRPAPRAAPRAAPLRNPPQPAVNHAPPPAPVQGGGGSILGGIGSTIAQGMAFGTGSAVAHRAVDSVLGPRTVQHETVVSQVPEAASAPAVEDACSIHSKAFLDCINNYGSDIGKCQFYLDMLTECRRGSSGLGA</sequence>
<dbReference type="OrthoDB" id="1106148at2759"/>
<dbReference type="InterPro" id="IPR010625">
    <property type="entry name" value="CHCH"/>
</dbReference>
<proteinExistence type="predicted"/>
<evidence type="ECO:0000256" key="1">
    <source>
        <dbReference type="ARBA" id="ARBA00023157"/>
    </source>
</evidence>
<evidence type="ECO:0000259" key="3">
    <source>
        <dbReference type="Pfam" id="PF06747"/>
    </source>
</evidence>
<feature type="region of interest" description="Disordered" evidence="2">
    <location>
        <begin position="48"/>
        <end position="74"/>
    </location>
</feature>
<protein>
    <recommendedName>
        <fullName evidence="3">CHCH domain-containing protein</fullName>
    </recommendedName>
</protein>
<evidence type="ECO:0000313" key="4">
    <source>
        <dbReference type="EMBL" id="KAG0464911.1"/>
    </source>
</evidence>
<gene>
    <name evidence="4" type="ORF">HPP92_019075</name>
</gene>
<accession>A0A835Q691</accession>
<organism evidence="4 5">
    <name type="scientific">Vanilla planifolia</name>
    <name type="common">Vanilla</name>
    <dbReference type="NCBI Taxonomy" id="51239"/>
    <lineage>
        <taxon>Eukaryota</taxon>
        <taxon>Viridiplantae</taxon>
        <taxon>Streptophyta</taxon>
        <taxon>Embryophyta</taxon>
        <taxon>Tracheophyta</taxon>
        <taxon>Spermatophyta</taxon>
        <taxon>Magnoliopsida</taxon>
        <taxon>Liliopsida</taxon>
        <taxon>Asparagales</taxon>
        <taxon>Orchidaceae</taxon>
        <taxon>Vanilloideae</taxon>
        <taxon>Vanilleae</taxon>
        <taxon>Vanilla</taxon>
    </lineage>
</organism>